<comment type="caution">
    <text evidence="2">The sequence shown here is derived from an EMBL/GenBank/DDBJ whole genome shotgun (WGS) entry which is preliminary data.</text>
</comment>
<feature type="non-terminal residue" evidence="2">
    <location>
        <position position="1"/>
    </location>
</feature>
<name>X1M863_9ZZZZ</name>
<sequence>LEDIEAIKQLHINYVYLLCNLQWEDMLECFAEDATLELLDQGVCKGKKEISGIFYNVLAKMIKRTDGHFVGQPIISVKGDRAKGHWILYLFFAEPEVKWLQGRQDCEYVRVGGEWKFSSVKFTAPWPGA</sequence>
<dbReference type="SUPFAM" id="SSF54427">
    <property type="entry name" value="NTF2-like"/>
    <property type="match status" value="1"/>
</dbReference>
<reference evidence="2" key="1">
    <citation type="journal article" date="2014" name="Front. Microbiol.">
        <title>High frequency of phylogenetically diverse reductive dehalogenase-homologous genes in deep subseafloor sedimentary metagenomes.</title>
        <authorList>
            <person name="Kawai M."/>
            <person name="Futagami T."/>
            <person name="Toyoda A."/>
            <person name="Takaki Y."/>
            <person name="Nishi S."/>
            <person name="Hori S."/>
            <person name="Arai W."/>
            <person name="Tsubouchi T."/>
            <person name="Morono Y."/>
            <person name="Uchiyama I."/>
            <person name="Ito T."/>
            <person name="Fujiyama A."/>
            <person name="Inagaki F."/>
            <person name="Takami H."/>
        </authorList>
    </citation>
    <scope>NUCLEOTIDE SEQUENCE</scope>
    <source>
        <strain evidence="2">Expedition CK06-06</strain>
    </source>
</reference>
<dbReference type="InterPro" id="IPR037401">
    <property type="entry name" value="SnoaL-like"/>
</dbReference>
<evidence type="ECO:0000313" key="2">
    <source>
        <dbReference type="EMBL" id="GAI02529.1"/>
    </source>
</evidence>
<feature type="domain" description="SnoaL-like" evidence="1">
    <location>
        <begin position="1"/>
        <end position="120"/>
    </location>
</feature>
<dbReference type="Pfam" id="PF13577">
    <property type="entry name" value="SnoaL_4"/>
    <property type="match status" value="1"/>
</dbReference>
<gene>
    <name evidence="2" type="ORF">S06H3_20873</name>
</gene>
<dbReference type="EMBL" id="BARV01010872">
    <property type="protein sequence ID" value="GAI02529.1"/>
    <property type="molecule type" value="Genomic_DNA"/>
</dbReference>
<organism evidence="2">
    <name type="scientific">marine sediment metagenome</name>
    <dbReference type="NCBI Taxonomy" id="412755"/>
    <lineage>
        <taxon>unclassified sequences</taxon>
        <taxon>metagenomes</taxon>
        <taxon>ecological metagenomes</taxon>
    </lineage>
</organism>
<dbReference type="Gene3D" id="3.10.450.50">
    <property type="match status" value="1"/>
</dbReference>
<dbReference type="InterPro" id="IPR032710">
    <property type="entry name" value="NTF2-like_dom_sf"/>
</dbReference>
<dbReference type="AlphaFoldDB" id="X1M863"/>
<accession>X1M863</accession>
<proteinExistence type="predicted"/>
<protein>
    <recommendedName>
        <fullName evidence="1">SnoaL-like domain-containing protein</fullName>
    </recommendedName>
</protein>
<evidence type="ECO:0000259" key="1">
    <source>
        <dbReference type="Pfam" id="PF13577"/>
    </source>
</evidence>